<name>A0A7M3MHN3_9BACT</name>
<dbReference type="OrthoDB" id="9806179at2"/>
<dbReference type="Pfam" id="PF07992">
    <property type="entry name" value="Pyr_redox_2"/>
    <property type="match status" value="1"/>
</dbReference>
<evidence type="ECO:0000259" key="2">
    <source>
        <dbReference type="Pfam" id="PF07992"/>
    </source>
</evidence>
<keyword evidence="4" id="KW-1185">Reference proteome</keyword>
<evidence type="ECO:0000256" key="1">
    <source>
        <dbReference type="ARBA" id="ARBA00023002"/>
    </source>
</evidence>
<proteinExistence type="predicted"/>
<dbReference type="InterPro" id="IPR051691">
    <property type="entry name" value="Metab_Enz_Cyan_OpOx_G3PDH"/>
</dbReference>
<dbReference type="PANTHER" id="PTHR42949">
    <property type="entry name" value="ANAEROBIC GLYCEROL-3-PHOSPHATE DEHYDROGENASE SUBUNIT B"/>
    <property type="match status" value="1"/>
</dbReference>
<dbReference type="PRINTS" id="PR00368">
    <property type="entry name" value="FADPNR"/>
</dbReference>
<reference evidence="3 4" key="1">
    <citation type="submission" date="2018-06" db="EMBL/GenBank/DDBJ databases">
        <title>Complete genome of Desulfovibrio indonesiensis P37SLT.</title>
        <authorList>
            <person name="Crispim J.S."/>
            <person name="Vidigal P.M.P."/>
            <person name="Silva L.C.F."/>
            <person name="Laguardia C.N."/>
            <person name="Araujo L.C."/>
            <person name="Dias R.S."/>
            <person name="Sousa M.P."/>
            <person name="Paula S.O."/>
            <person name="Silva C."/>
        </authorList>
    </citation>
    <scope>NUCLEOTIDE SEQUENCE [LARGE SCALE GENOMIC DNA]</scope>
    <source>
        <strain evidence="3 4">P37SLT</strain>
    </source>
</reference>
<keyword evidence="1" id="KW-0560">Oxidoreductase</keyword>
<dbReference type="PRINTS" id="PR00469">
    <property type="entry name" value="PNDRDTASEII"/>
</dbReference>
<protein>
    <recommendedName>
        <fullName evidence="2">FAD/NAD(P)-binding domain-containing protein</fullName>
    </recommendedName>
</protein>
<dbReference type="InterPro" id="IPR023753">
    <property type="entry name" value="FAD/NAD-binding_dom"/>
</dbReference>
<comment type="caution">
    <text evidence="3">The sequence shown here is derived from an EMBL/GenBank/DDBJ whole genome shotgun (WGS) entry which is preliminary data.</text>
</comment>
<dbReference type="RefSeq" id="WP_144301562.1">
    <property type="nucleotide sequence ID" value="NZ_QMIE01000002.1"/>
</dbReference>
<feature type="domain" description="FAD/NAD(P)-binding" evidence="2">
    <location>
        <begin position="245"/>
        <end position="281"/>
    </location>
</feature>
<dbReference type="Gene3D" id="3.50.50.60">
    <property type="entry name" value="FAD/NAD(P)-binding domain"/>
    <property type="match status" value="4"/>
</dbReference>
<sequence>MRYDFDIAVVGAGPAGLAAALRARWLRTYKALPASVAVIDSAGKGGLANWRTVLMTGPSFALDLSNILDDFETYPVEFIQSAATGAELDGPIKTVFTEFGELTCRAVIVCTGLKTLANERDYVDRGLLMTLKDHNFMADVLERFCEEHRGKRLLVWGTQRAAKTIRFVEAISRGRLQIASFLESEDAGPMCGVLRRINGKDWVESVTVTDEHGLEREIPTDFLLLDFESHMLRTNSAAAFPELQRKEGFIEVDHFLRTSIPGVYAAGDITGGPFCGAKAIGEGVSAGFYAYQQVYQDKFGTDPSLYAFFPHRGEEIVAGETGFRIPPLANEMRPKILMSADALEPLLDGADMATVLDMMDGSATIHEIQVGTGLTVDAVSWMVEALVERKALALHV</sequence>
<dbReference type="SUPFAM" id="SSF51905">
    <property type="entry name" value="FAD/NAD(P)-binding domain"/>
    <property type="match status" value="1"/>
</dbReference>
<gene>
    <name evidence="3" type="ORF">DPQ33_02260</name>
</gene>
<organism evidence="3 4">
    <name type="scientific">Oceanidesulfovibrio indonesiensis</name>
    <dbReference type="NCBI Taxonomy" id="54767"/>
    <lineage>
        <taxon>Bacteria</taxon>
        <taxon>Pseudomonadati</taxon>
        <taxon>Thermodesulfobacteriota</taxon>
        <taxon>Desulfovibrionia</taxon>
        <taxon>Desulfovibrionales</taxon>
        <taxon>Desulfovibrionaceae</taxon>
        <taxon>Oceanidesulfovibrio</taxon>
    </lineage>
</organism>
<evidence type="ECO:0000313" key="3">
    <source>
        <dbReference type="EMBL" id="TVM19204.1"/>
    </source>
</evidence>
<evidence type="ECO:0000313" key="4">
    <source>
        <dbReference type="Proteomes" id="UP000448292"/>
    </source>
</evidence>
<dbReference type="PANTHER" id="PTHR42949:SF3">
    <property type="entry name" value="ANAEROBIC GLYCEROL-3-PHOSPHATE DEHYDROGENASE SUBUNIT B"/>
    <property type="match status" value="1"/>
</dbReference>
<accession>A0A7M3MHN3</accession>
<dbReference type="InterPro" id="IPR036188">
    <property type="entry name" value="FAD/NAD-bd_sf"/>
</dbReference>
<dbReference type="AlphaFoldDB" id="A0A7M3MHN3"/>
<dbReference type="Proteomes" id="UP000448292">
    <property type="component" value="Unassembled WGS sequence"/>
</dbReference>
<dbReference type="GO" id="GO:0016491">
    <property type="term" value="F:oxidoreductase activity"/>
    <property type="evidence" value="ECO:0007669"/>
    <property type="project" value="UniProtKB-KW"/>
</dbReference>
<dbReference type="EMBL" id="QMIE01000002">
    <property type="protein sequence ID" value="TVM19204.1"/>
    <property type="molecule type" value="Genomic_DNA"/>
</dbReference>